<reference evidence="3 5" key="1">
    <citation type="journal article" date="2016" name="Plant Dis.">
        <title>Improved production of propionic acid using genome shuffling.</title>
        <authorList>
            <person name="Luna-Flores C.H."/>
            <person name="Palfreyman R.W."/>
            <person name="Kromer J.O."/>
            <person name="Nielsen L.K."/>
            <person name="Marcellin E."/>
        </authorList>
    </citation>
    <scope>NUCLEOTIDE SEQUENCE [LARGE SCALE GENOMIC DNA]</scope>
    <source>
        <strain evidence="3 5">F3E8</strain>
    </source>
</reference>
<dbReference type="Proteomes" id="UP000075221">
    <property type="component" value="Chromosome"/>
</dbReference>
<keyword evidence="5" id="KW-1185">Reference proteome</keyword>
<dbReference type="EMBL" id="CP014352">
    <property type="protein sequence ID" value="AMS04659.1"/>
    <property type="molecule type" value="Genomic_DNA"/>
</dbReference>
<dbReference type="InterPro" id="IPR027417">
    <property type="entry name" value="P-loop_NTPase"/>
</dbReference>
<gene>
    <name evidence="3" type="ORF">A8L58_04800</name>
    <name evidence="2" type="ORF">AXH35_03335</name>
</gene>
<proteinExistence type="predicted"/>
<dbReference type="Proteomes" id="UP000178666">
    <property type="component" value="Chromosome"/>
</dbReference>
<dbReference type="AlphaFoldDB" id="A0AAC9AMX1"/>
<sequence>MVARIMRTVFGVEPYPWQQHCLNVGLEVLPDGTFAYDELHVLAPRRSGKTWLKTGLVARTCGGDRTSLAVATAQNGDKAVTLWRQVADQIARSPLGPQVKEKISNTHEELRWTKTDSRFLPFAPKEDAIHSEEPDLVIVDELWWFDLAAKTVLEDAWVPVFSVRPGQAWLLSAAGTSRSGWLKDAREKGREAVAADPGRGVAHFEWAIPEQVGGVKASLLEDDELLDLVWNHHPRRDHGLRKDFLEKELTTSRPRFLRAYGGIDSDDSASETVIDELQWGRARTREQIPETALVGLGVGVDQDGVDASITAAWRRPDGVALTEQIAHRPGTRWVAPAVEQLVAAHHPVAVAINHVGPGRNVADELTTHGVELLKLGMGDWGSACIRFKSGVEEQPISVSHDGHPDLEDSMRHAGLRETKTGLTMWAKTSEVTVTVLESTTAAVWAADHPGDVEPVKPVFRIF</sequence>
<evidence type="ECO:0000259" key="1">
    <source>
        <dbReference type="Pfam" id="PF03354"/>
    </source>
</evidence>
<evidence type="ECO:0000313" key="4">
    <source>
        <dbReference type="Proteomes" id="UP000075221"/>
    </source>
</evidence>
<evidence type="ECO:0000313" key="5">
    <source>
        <dbReference type="Proteomes" id="UP000178666"/>
    </source>
</evidence>
<feature type="domain" description="Terminase large subunit-like ATPase" evidence="1">
    <location>
        <begin position="38"/>
        <end position="186"/>
    </location>
</feature>
<evidence type="ECO:0000313" key="2">
    <source>
        <dbReference type="EMBL" id="AMS04659.1"/>
    </source>
</evidence>
<accession>A0AAC9AMX1</accession>
<reference evidence="2 4" key="2">
    <citation type="submission" date="2016-02" db="EMBL/GenBank/DDBJ databases">
        <title>Complete Genome Sequence of Propionibacterium acidipropionici ATCC 55737.</title>
        <authorList>
            <person name="Luna Flores C.H."/>
            <person name="Nielsen L.K."/>
            <person name="Marcellin E."/>
        </authorList>
    </citation>
    <scope>NUCLEOTIDE SEQUENCE [LARGE SCALE GENOMIC DNA]</scope>
    <source>
        <strain evidence="2 4">ATCC 55737</strain>
    </source>
</reference>
<organism evidence="2 4">
    <name type="scientific">Acidipropionibacterium acidipropionici</name>
    <dbReference type="NCBI Taxonomy" id="1748"/>
    <lineage>
        <taxon>Bacteria</taxon>
        <taxon>Bacillati</taxon>
        <taxon>Actinomycetota</taxon>
        <taxon>Actinomycetes</taxon>
        <taxon>Propionibacteriales</taxon>
        <taxon>Propionibacteriaceae</taxon>
        <taxon>Acidipropionibacterium</taxon>
    </lineage>
</organism>
<dbReference type="EMBL" id="CP015970">
    <property type="protein sequence ID" value="AOZ46148.1"/>
    <property type="molecule type" value="Genomic_DNA"/>
</dbReference>
<dbReference type="InterPro" id="IPR046461">
    <property type="entry name" value="TerL_ATPase"/>
</dbReference>
<evidence type="ECO:0000313" key="3">
    <source>
        <dbReference type="EMBL" id="AOZ46148.1"/>
    </source>
</evidence>
<dbReference type="Gene3D" id="3.40.50.300">
    <property type="entry name" value="P-loop containing nucleotide triphosphate hydrolases"/>
    <property type="match status" value="1"/>
</dbReference>
<dbReference type="Pfam" id="PF03354">
    <property type="entry name" value="TerL_ATPase"/>
    <property type="match status" value="1"/>
</dbReference>
<name>A0AAC9AMX1_9ACTN</name>
<protein>
    <recommendedName>
        <fullName evidence="1">Terminase large subunit-like ATPase domain-containing protein</fullName>
    </recommendedName>
</protein>